<dbReference type="Proteomes" id="UP000796761">
    <property type="component" value="Unassembled WGS sequence"/>
</dbReference>
<keyword evidence="2" id="KW-1185">Reference proteome</keyword>
<gene>
    <name evidence="1" type="ORF">HGM15179_022217</name>
</gene>
<accession>A0A8K1D2Z1</accession>
<dbReference type="AlphaFoldDB" id="A0A8K1D2Z1"/>
<organism evidence="1 2">
    <name type="scientific">Zosterops borbonicus</name>
    <dbReference type="NCBI Taxonomy" id="364589"/>
    <lineage>
        <taxon>Eukaryota</taxon>
        <taxon>Metazoa</taxon>
        <taxon>Chordata</taxon>
        <taxon>Craniata</taxon>
        <taxon>Vertebrata</taxon>
        <taxon>Euteleostomi</taxon>
        <taxon>Archelosauria</taxon>
        <taxon>Archosauria</taxon>
        <taxon>Dinosauria</taxon>
        <taxon>Saurischia</taxon>
        <taxon>Theropoda</taxon>
        <taxon>Coelurosauria</taxon>
        <taxon>Aves</taxon>
        <taxon>Neognathae</taxon>
        <taxon>Neoaves</taxon>
        <taxon>Telluraves</taxon>
        <taxon>Australaves</taxon>
        <taxon>Passeriformes</taxon>
        <taxon>Sylvioidea</taxon>
        <taxon>Zosteropidae</taxon>
        <taxon>Zosterops</taxon>
    </lineage>
</organism>
<sequence length="157" mass="16959">MNINFTSPVHAVPPAGRPTSFFIEDILVHKPKAVRDVPPEPFPAPLGSRVPLLDYGYPLLAPPGLLGPHPLHKPEHHHHHHHHQPYFLTASGKCGLGGIGGEKPLWGVSASLSIALGLDNSPWGWTTRPGAEQLALGLSCRSWGWTTRPGVENSPWG</sequence>
<reference evidence="1" key="1">
    <citation type="submission" date="2019-04" db="EMBL/GenBank/DDBJ databases">
        <title>Genome assembly of Zosterops borbonicus 15179.</title>
        <authorList>
            <person name="Leroy T."/>
            <person name="Anselmetti Y."/>
            <person name="Tilak M.-K."/>
            <person name="Nabholz B."/>
        </authorList>
    </citation>
    <scope>NUCLEOTIDE SEQUENCE</scope>
    <source>
        <strain evidence="1">HGM_15179</strain>
        <tissue evidence="1">Muscle</tissue>
    </source>
</reference>
<evidence type="ECO:0000313" key="2">
    <source>
        <dbReference type="Proteomes" id="UP000796761"/>
    </source>
</evidence>
<protein>
    <submittedName>
        <fullName evidence="1">Uncharacterized protein</fullName>
    </submittedName>
</protein>
<evidence type="ECO:0000313" key="1">
    <source>
        <dbReference type="EMBL" id="TRZ04890.1"/>
    </source>
</evidence>
<comment type="caution">
    <text evidence="1">The sequence shown here is derived from an EMBL/GenBank/DDBJ whole genome shotgun (WGS) entry which is preliminary data.</text>
</comment>
<proteinExistence type="predicted"/>
<dbReference type="OrthoDB" id="6159439at2759"/>
<dbReference type="EMBL" id="SWJQ01009108">
    <property type="protein sequence ID" value="TRZ04890.1"/>
    <property type="molecule type" value="Genomic_DNA"/>
</dbReference>
<name>A0A8K1D2Z1_9PASS</name>